<accession>A0A2S9D2I1</accession>
<dbReference type="Proteomes" id="UP000238325">
    <property type="component" value="Unassembled WGS sequence"/>
</dbReference>
<evidence type="ECO:0000313" key="3">
    <source>
        <dbReference type="EMBL" id="PRB92711.1"/>
    </source>
</evidence>
<sequence>MKTMKNILLIPLLALSFLTIHCSGSDDDVPNNEPEVPVQTKHFHPPLWIQGTWHTTETPTTRLKFTQDDVISLNDNSSLNDQINKSKTTNLIWAVEDEAASNTHYNYTLTFRSVGGGPYADNKFKVQKINDTLMLRAPDFAYLIYYVKEKD</sequence>
<organism evidence="2 5">
    <name type="scientific">Chryseobacterium culicis</name>
    <dbReference type="NCBI Taxonomy" id="680127"/>
    <lineage>
        <taxon>Bacteria</taxon>
        <taxon>Pseudomonadati</taxon>
        <taxon>Bacteroidota</taxon>
        <taxon>Flavobacteriia</taxon>
        <taxon>Flavobacteriales</taxon>
        <taxon>Weeksellaceae</taxon>
        <taxon>Chryseobacterium group</taxon>
        <taxon>Chryseobacterium</taxon>
    </lineage>
</organism>
<dbReference type="Proteomes" id="UP000238534">
    <property type="component" value="Unassembled WGS sequence"/>
</dbReference>
<feature type="chain" id="PRO_5015560745" description="Lipocalin-like domain-containing protein" evidence="1">
    <location>
        <begin position="25"/>
        <end position="151"/>
    </location>
</feature>
<dbReference type="AlphaFoldDB" id="A0A2S9D2I1"/>
<keyword evidence="4" id="KW-1185">Reference proteome</keyword>
<proteinExistence type="predicted"/>
<dbReference type="EMBL" id="PCPH01000001">
    <property type="protein sequence ID" value="PRB92711.1"/>
    <property type="molecule type" value="Genomic_DNA"/>
</dbReference>
<feature type="signal peptide" evidence="1">
    <location>
        <begin position="1"/>
        <end position="24"/>
    </location>
</feature>
<evidence type="ECO:0000313" key="2">
    <source>
        <dbReference type="EMBL" id="PRB86959.1"/>
    </source>
</evidence>
<dbReference type="EMBL" id="PCPP01000001">
    <property type="protein sequence ID" value="PRB86959.1"/>
    <property type="molecule type" value="Genomic_DNA"/>
</dbReference>
<evidence type="ECO:0000256" key="1">
    <source>
        <dbReference type="SAM" id="SignalP"/>
    </source>
</evidence>
<evidence type="ECO:0008006" key="6">
    <source>
        <dbReference type="Google" id="ProtNLM"/>
    </source>
</evidence>
<evidence type="ECO:0000313" key="4">
    <source>
        <dbReference type="Proteomes" id="UP000238325"/>
    </source>
</evidence>
<reference evidence="4 5" key="1">
    <citation type="submission" date="2017-09" db="EMBL/GenBank/DDBJ databases">
        <title>Genomic, metabolic, and phenotypic characteristics of bacterial isolates from the natural microbiome of the model nematode Caenorhabditis elegans.</title>
        <authorList>
            <person name="Zimmermann J."/>
            <person name="Obeng N."/>
            <person name="Yang W."/>
            <person name="Obeng O."/>
            <person name="Kissoyan K."/>
            <person name="Pees B."/>
            <person name="Dirksen P."/>
            <person name="Hoppner M."/>
            <person name="Franke A."/>
            <person name="Rosenstiel P."/>
            <person name="Leippe M."/>
            <person name="Dierking K."/>
            <person name="Kaleta C."/>
            <person name="Schulenburg H."/>
        </authorList>
    </citation>
    <scope>NUCLEOTIDE SEQUENCE [LARGE SCALE GENOMIC DNA]</scope>
    <source>
        <strain evidence="2 5">MYb25</strain>
        <strain evidence="3 4">MYb44</strain>
    </source>
</reference>
<gene>
    <name evidence="2" type="ORF">CQ022_12160</name>
    <name evidence="3" type="ORF">CQ033_05830</name>
</gene>
<keyword evidence="1" id="KW-0732">Signal</keyword>
<name>A0A2S9D2I1_CHRCI</name>
<comment type="caution">
    <text evidence="2">The sequence shown here is derived from an EMBL/GenBank/DDBJ whole genome shotgun (WGS) entry which is preliminary data.</text>
</comment>
<protein>
    <recommendedName>
        <fullName evidence="6">Lipocalin-like domain-containing protein</fullName>
    </recommendedName>
</protein>
<evidence type="ECO:0000313" key="5">
    <source>
        <dbReference type="Proteomes" id="UP000238534"/>
    </source>
</evidence>